<organism evidence="3 4">
    <name type="scientific">Dioszegia hungarica</name>
    <dbReference type="NCBI Taxonomy" id="4972"/>
    <lineage>
        <taxon>Eukaryota</taxon>
        <taxon>Fungi</taxon>
        <taxon>Dikarya</taxon>
        <taxon>Basidiomycota</taxon>
        <taxon>Agaricomycotina</taxon>
        <taxon>Tremellomycetes</taxon>
        <taxon>Tremellales</taxon>
        <taxon>Bulleribasidiaceae</taxon>
        <taxon>Dioszegia</taxon>
    </lineage>
</organism>
<keyword evidence="4" id="KW-1185">Reference proteome</keyword>
<dbReference type="EMBL" id="JAKWFO010000005">
    <property type="protein sequence ID" value="KAI9637093.1"/>
    <property type="molecule type" value="Genomic_DNA"/>
</dbReference>
<keyword evidence="2" id="KW-0472">Membrane</keyword>
<accession>A0AA38LW32</accession>
<comment type="caution">
    <text evidence="3">The sequence shown here is derived from an EMBL/GenBank/DDBJ whole genome shotgun (WGS) entry which is preliminary data.</text>
</comment>
<dbReference type="Proteomes" id="UP001164286">
    <property type="component" value="Unassembled WGS sequence"/>
</dbReference>
<evidence type="ECO:0000313" key="3">
    <source>
        <dbReference type="EMBL" id="KAI9637093.1"/>
    </source>
</evidence>
<feature type="compositionally biased region" description="Polar residues" evidence="1">
    <location>
        <begin position="112"/>
        <end position="125"/>
    </location>
</feature>
<feature type="region of interest" description="Disordered" evidence="1">
    <location>
        <begin position="248"/>
        <end position="284"/>
    </location>
</feature>
<feature type="region of interest" description="Disordered" evidence="1">
    <location>
        <begin position="1"/>
        <end position="24"/>
    </location>
</feature>
<proteinExistence type="predicted"/>
<protein>
    <submittedName>
        <fullName evidence="3">Uncharacterized protein</fullName>
    </submittedName>
</protein>
<feature type="compositionally biased region" description="Pro residues" evidence="1">
    <location>
        <begin position="1"/>
        <end position="12"/>
    </location>
</feature>
<dbReference type="RefSeq" id="XP_052946870.1">
    <property type="nucleotide sequence ID" value="XM_053093619.1"/>
</dbReference>
<feature type="compositionally biased region" description="Low complexity" evidence="1">
    <location>
        <begin position="419"/>
        <end position="434"/>
    </location>
</feature>
<feature type="transmembrane region" description="Helical" evidence="2">
    <location>
        <begin position="60"/>
        <end position="87"/>
    </location>
</feature>
<keyword evidence="2" id="KW-1133">Transmembrane helix</keyword>
<evidence type="ECO:0000256" key="2">
    <source>
        <dbReference type="SAM" id="Phobius"/>
    </source>
</evidence>
<feature type="region of interest" description="Disordered" evidence="1">
    <location>
        <begin position="296"/>
        <end position="434"/>
    </location>
</feature>
<dbReference type="GeneID" id="77732824"/>
<gene>
    <name evidence="3" type="ORF">MKK02DRAFT_45801</name>
</gene>
<feature type="compositionally biased region" description="Polar residues" evidence="1">
    <location>
        <begin position="314"/>
        <end position="340"/>
    </location>
</feature>
<name>A0AA38LW32_9TREE</name>
<evidence type="ECO:0000256" key="1">
    <source>
        <dbReference type="SAM" id="MobiDB-lite"/>
    </source>
</evidence>
<dbReference type="AlphaFoldDB" id="A0AA38LW32"/>
<evidence type="ECO:0000313" key="4">
    <source>
        <dbReference type="Proteomes" id="UP001164286"/>
    </source>
</evidence>
<reference evidence="3" key="1">
    <citation type="journal article" date="2022" name="G3 (Bethesda)">
        <title>High quality genome of the basidiomycete yeast Dioszegia hungarica PDD-24b-2 isolated from cloud water.</title>
        <authorList>
            <person name="Jarrige D."/>
            <person name="Haridas S."/>
            <person name="Bleykasten-Grosshans C."/>
            <person name="Joly M."/>
            <person name="Nadalig T."/>
            <person name="Sancelme M."/>
            <person name="Vuilleumier S."/>
            <person name="Grigoriev I.V."/>
            <person name="Amato P."/>
            <person name="Bringel F."/>
        </authorList>
    </citation>
    <scope>NUCLEOTIDE SEQUENCE</scope>
    <source>
        <strain evidence="3">PDD-24b-2</strain>
    </source>
</reference>
<sequence>MSPSPQITPAPLPFLSTPSSPNNDVENNLVPRQASIVTQTVVASTGISAPTGSSSSSSSAFPVAVAVPALIGGMALALLGAFGYWWYQRRRTREQKRRWEARQKRQNKKRGNSNATSRPSISGSRPTGGRSGLSDKEKDIGGLPGSIPPVPPLPTLSKEYGYGQPQPHAPGGQTYPGQGQGQAYGGQPQYAHDQYAQYDQYGQHPVQPGIDAYGAAPATDPFVPAEEDHVEEYKPNGPAAIALAAPVSAPKSNSRGAKRVELAESKVARDQADPMTRWRPNKPSPLALAAEQKRLEAGGASLSPTRSTGGGYGQRTSLEPPTSAGESSWEYQEELSTPNDPNYLDRRSVEGGAGRQVSGEWGVAGEVHSGASAGPQYGAGAYGNDPYLSAHAGQEDESGGYRAPSGQYSVDPYSGYHGGAAPAAGGKAKVGGWV</sequence>
<feature type="compositionally biased region" description="Basic and acidic residues" evidence="1">
    <location>
        <begin position="258"/>
        <end position="272"/>
    </location>
</feature>
<keyword evidence="2" id="KW-0812">Transmembrane</keyword>
<feature type="region of interest" description="Disordered" evidence="1">
    <location>
        <begin position="97"/>
        <end position="187"/>
    </location>
</feature>